<evidence type="ECO:0000313" key="2">
    <source>
        <dbReference type="Proteomes" id="UP000292052"/>
    </source>
</evidence>
<proteinExistence type="predicted"/>
<dbReference type="Proteomes" id="UP000292052">
    <property type="component" value="Unassembled WGS sequence"/>
</dbReference>
<dbReference type="EMBL" id="QDEB01030644">
    <property type="protein sequence ID" value="RZC39893.1"/>
    <property type="molecule type" value="Genomic_DNA"/>
</dbReference>
<name>A0A482W555_ASBVE</name>
<keyword evidence="2" id="KW-1185">Reference proteome</keyword>
<organism evidence="1 2">
    <name type="scientific">Asbolus verrucosus</name>
    <name type="common">Desert ironclad beetle</name>
    <dbReference type="NCBI Taxonomy" id="1661398"/>
    <lineage>
        <taxon>Eukaryota</taxon>
        <taxon>Metazoa</taxon>
        <taxon>Ecdysozoa</taxon>
        <taxon>Arthropoda</taxon>
        <taxon>Hexapoda</taxon>
        <taxon>Insecta</taxon>
        <taxon>Pterygota</taxon>
        <taxon>Neoptera</taxon>
        <taxon>Endopterygota</taxon>
        <taxon>Coleoptera</taxon>
        <taxon>Polyphaga</taxon>
        <taxon>Cucujiformia</taxon>
        <taxon>Tenebrionidae</taxon>
        <taxon>Pimeliinae</taxon>
        <taxon>Asbolus</taxon>
    </lineage>
</organism>
<comment type="caution">
    <text evidence="1">The sequence shown here is derived from an EMBL/GenBank/DDBJ whole genome shotgun (WGS) entry which is preliminary data.</text>
</comment>
<dbReference type="AlphaFoldDB" id="A0A482W555"/>
<gene>
    <name evidence="1" type="ORF">BDFB_010845</name>
</gene>
<sequence length="85" mass="9435">MEIPHEVLAEEGIKTEWVIVPVADKEGLKMARSAANSEGNKGADYRYPLALLTAPLKYVSNYFGNPPFLVMFIQNQSCDTPIPHT</sequence>
<protein>
    <submittedName>
        <fullName evidence="1">Uncharacterized protein</fullName>
    </submittedName>
</protein>
<evidence type="ECO:0000313" key="1">
    <source>
        <dbReference type="EMBL" id="RZC39893.1"/>
    </source>
</evidence>
<reference evidence="1 2" key="1">
    <citation type="submission" date="2017-03" db="EMBL/GenBank/DDBJ databases">
        <title>Genome of the blue death feigning beetle - Asbolus verrucosus.</title>
        <authorList>
            <person name="Rider S.D."/>
        </authorList>
    </citation>
    <scope>NUCLEOTIDE SEQUENCE [LARGE SCALE GENOMIC DNA]</scope>
    <source>
        <strain evidence="1">Butters</strain>
        <tissue evidence="1">Head and leg muscle</tissue>
    </source>
</reference>
<accession>A0A482W555</accession>
<dbReference type="OrthoDB" id="10327270at2759"/>